<evidence type="ECO:0000313" key="2">
    <source>
        <dbReference type="EMBL" id="GEU86956.1"/>
    </source>
</evidence>
<comment type="caution">
    <text evidence="2">The sequence shown here is derived from an EMBL/GenBank/DDBJ whole genome shotgun (WGS) entry which is preliminary data.</text>
</comment>
<name>A0A6L2NL62_TANCI</name>
<sequence>MSLSSSSPTHHHHLHPDTIITTTTSSPPPSPRHRHRQYAITITTQPTPTGCVLYKKTARGVLIWIYTKGCIGFHGSHQQGVFDLVLAPLASIVEFALSFQWFHELFLVLDEMYGFGKAIDNDPDYIMSA</sequence>
<feature type="region of interest" description="Disordered" evidence="1">
    <location>
        <begin position="1"/>
        <end position="34"/>
    </location>
</feature>
<dbReference type="AlphaFoldDB" id="A0A6L2NL62"/>
<proteinExistence type="predicted"/>
<organism evidence="2">
    <name type="scientific">Tanacetum cinerariifolium</name>
    <name type="common">Dalmatian daisy</name>
    <name type="synonym">Chrysanthemum cinerariifolium</name>
    <dbReference type="NCBI Taxonomy" id="118510"/>
    <lineage>
        <taxon>Eukaryota</taxon>
        <taxon>Viridiplantae</taxon>
        <taxon>Streptophyta</taxon>
        <taxon>Embryophyta</taxon>
        <taxon>Tracheophyta</taxon>
        <taxon>Spermatophyta</taxon>
        <taxon>Magnoliopsida</taxon>
        <taxon>eudicotyledons</taxon>
        <taxon>Gunneridae</taxon>
        <taxon>Pentapetalae</taxon>
        <taxon>asterids</taxon>
        <taxon>campanulids</taxon>
        <taxon>Asterales</taxon>
        <taxon>Asteraceae</taxon>
        <taxon>Asteroideae</taxon>
        <taxon>Anthemideae</taxon>
        <taxon>Anthemidinae</taxon>
        <taxon>Tanacetum</taxon>
    </lineage>
</organism>
<evidence type="ECO:0000256" key="1">
    <source>
        <dbReference type="SAM" id="MobiDB-lite"/>
    </source>
</evidence>
<gene>
    <name evidence="2" type="ORF">Tci_058934</name>
</gene>
<accession>A0A6L2NL62</accession>
<dbReference type="EMBL" id="BKCJ010009436">
    <property type="protein sequence ID" value="GEU86956.1"/>
    <property type="molecule type" value="Genomic_DNA"/>
</dbReference>
<reference evidence="2" key="1">
    <citation type="journal article" date="2019" name="Sci. Rep.">
        <title>Draft genome of Tanacetum cinerariifolium, the natural source of mosquito coil.</title>
        <authorList>
            <person name="Yamashiro T."/>
            <person name="Shiraishi A."/>
            <person name="Satake H."/>
            <person name="Nakayama K."/>
        </authorList>
    </citation>
    <scope>NUCLEOTIDE SEQUENCE</scope>
</reference>
<protein>
    <submittedName>
        <fullName evidence="2">Uncharacterized protein</fullName>
    </submittedName>
</protein>